<reference evidence="2 3" key="1">
    <citation type="journal article" date="2011" name="Proc. Natl. Acad. Sci. U.S.A.">
        <title>Comparative genomics of xylose-fermenting fungi for enhanced biofuel production.</title>
        <authorList>
            <person name="Wohlbach D.J."/>
            <person name="Kuo A."/>
            <person name="Sato T.K."/>
            <person name="Potts K.M."/>
            <person name="Salamov A.A."/>
            <person name="LaButti K.M."/>
            <person name="Sun H."/>
            <person name="Clum A."/>
            <person name="Pangilinan J.L."/>
            <person name="Lindquist E.A."/>
            <person name="Lucas S."/>
            <person name="Lapidus A."/>
            <person name="Jin M."/>
            <person name="Gunawan C."/>
            <person name="Balan V."/>
            <person name="Dale B.E."/>
            <person name="Jeffries T.W."/>
            <person name="Zinkel R."/>
            <person name="Barry K.W."/>
            <person name="Grigoriev I.V."/>
            <person name="Gasch A.P."/>
        </authorList>
    </citation>
    <scope>NUCLEOTIDE SEQUENCE [LARGE SCALE GENOMIC DNA]</scope>
    <source>
        <strain evidence="3">ATCC 10573 / BCRC 21748 / CBS 615 / JCM 9827 / NBRC 10315 / NRRL Y-1498 / VKM Y-70</strain>
    </source>
</reference>
<accession>G3AZ59</accession>
<evidence type="ECO:0000313" key="3">
    <source>
        <dbReference type="Proteomes" id="UP000000707"/>
    </source>
</evidence>
<sequence length="327" mass="37819">MSGNRVHIDRQSSRLDLIDNTTLTSLPFPPPLKSQPSKLSKRSKPDLLANRSRSSPSILDNKALPLELKAARDVTSPLNKDVSARDASFTSIDTLTSQNMTTEIDDSFEDAEEPIIFVEDYMKPQQIPNSQPNFSRQKSLANFKKRLGGELKKRRISAEHEDLEQIFGHIPGKNLLKYCDICDKPLYEMSSLINNKRIKHNKINEWNDVFNEFICFECIDVYEDFLNELYTQEVEREPQTTSSSSMTESKNLKLLNIFKTIQLRSLDKRTIFSNNLISRLQFLNSKSLSTDIGELQELNWITTLQNKLRWRWRLDGLLPSFKRKTSN</sequence>
<gene>
    <name evidence="2" type="ORF">CANTEDRAFT_92365</name>
</gene>
<dbReference type="eggNOG" id="ENOG502QW4R">
    <property type="taxonomic scope" value="Eukaryota"/>
</dbReference>
<dbReference type="AlphaFoldDB" id="G3AZ59"/>
<dbReference type="EMBL" id="GL996512">
    <property type="protein sequence ID" value="EGV66014.1"/>
    <property type="molecule type" value="Genomic_DNA"/>
</dbReference>
<dbReference type="KEGG" id="cten:18250192"/>
<name>G3AZ59_CANTC</name>
<dbReference type="Proteomes" id="UP000000707">
    <property type="component" value="Unassembled WGS sequence"/>
</dbReference>
<dbReference type="RefSeq" id="XP_006684588.1">
    <property type="nucleotide sequence ID" value="XM_006684525.1"/>
</dbReference>
<proteinExistence type="predicted"/>
<dbReference type="GeneID" id="18250192"/>
<dbReference type="HOGENOM" id="CLU_727829_0_0_1"/>
<protein>
    <submittedName>
        <fullName evidence="2">Uncharacterized protein</fullName>
    </submittedName>
</protein>
<evidence type="ECO:0000256" key="1">
    <source>
        <dbReference type="SAM" id="MobiDB-lite"/>
    </source>
</evidence>
<evidence type="ECO:0000313" key="2">
    <source>
        <dbReference type="EMBL" id="EGV66014.1"/>
    </source>
</evidence>
<keyword evidence="3" id="KW-1185">Reference proteome</keyword>
<dbReference type="OrthoDB" id="4076003at2759"/>
<organism evidence="3">
    <name type="scientific">Candida tenuis (strain ATCC 10573 / BCRC 21748 / CBS 615 / JCM 9827 / NBRC 10315 / NRRL Y-1498 / VKM Y-70)</name>
    <name type="common">Yeast</name>
    <name type="synonym">Yamadazyma tenuis</name>
    <dbReference type="NCBI Taxonomy" id="590646"/>
    <lineage>
        <taxon>Eukaryota</taxon>
        <taxon>Fungi</taxon>
        <taxon>Dikarya</taxon>
        <taxon>Ascomycota</taxon>
        <taxon>Saccharomycotina</taxon>
        <taxon>Pichiomycetes</taxon>
        <taxon>Debaryomycetaceae</taxon>
        <taxon>Yamadazyma</taxon>
    </lineage>
</organism>
<feature type="region of interest" description="Disordered" evidence="1">
    <location>
        <begin position="26"/>
        <end position="60"/>
    </location>
</feature>